<feature type="transmembrane region" description="Helical" evidence="1">
    <location>
        <begin position="180"/>
        <end position="200"/>
    </location>
</feature>
<proteinExistence type="predicted"/>
<evidence type="ECO:0000313" key="2">
    <source>
        <dbReference type="EMBL" id="MFC5291243.1"/>
    </source>
</evidence>
<accession>A0ABW0EXP0</accession>
<feature type="transmembrane region" description="Helical" evidence="1">
    <location>
        <begin position="61"/>
        <end position="87"/>
    </location>
</feature>
<evidence type="ECO:0008006" key="4">
    <source>
        <dbReference type="Google" id="ProtNLM"/>
    </source>
</evidence>
<feature type="transmembrane region" description="Helical" evidence="1">
    <location>
        <begin position="233"/>
        <end position="253"/>
    </location>
</feature>
<evidence type="ECO:0000256" key="1">
    <source>
        <dbReference type="SAM" id="Phobius"/>
    </source>
</evidence>
<feature type="transmembrane region" description="Helical" evidence="1">
    <location>
        <begin position="130"/>
        <end position="150"/>
    </location>
</feature>
<keyword evidence="3" id="KW-1185">Reference proteome</keyword>
<feature type="transmembrane region" description="Helical" evidence="1">
    <location>
        <begin position="206"/>
        <end position="226"/>
    </location>
</feature>
<gene>
    <name evidence="2" type="ORF">ACFPM7_29695</name>
</gene>
<dbReference type="EMBL" id="JBHSKF010000024">
    <property type="protein sequence ID" value="MFC5291243.1"/>
    <property type="molecule type" value="Genomic_DNA"/>
</dbReference>
<name>A0ABW0EXP0_9PSEU</name>
<feature type="transmembrane region" description="Helical" evidence="1">
    <location>
        <begin position="156"/>
        <end position="173"/>
    </location>
</feature>
<keyword evidence="1" id="KW-1133">Transmembrane helix</keyword>
<organism evidence="2 3">
    <name type="scientific">Actinokineospora guangxiensis</name>
    <dbReference type="NCBI Taxonomy" id="1490288"/>
    <lineage>
        <taxon>Bacteria</taxon>
        <taxon>Bacillati</taxon>
        <taxon>Actinomycetota</taxon>
        <taxon>Actinomycetes</taxon>
        <taxon>Pseudonocardiales</taxon>
        <taxon>Pseudonocardiaceae</taxon>
        <taxon>Actinokineospora</taxon>
    </lineage>
</organism>
<feature type="transmembrane region" description="Helical" evidence="1">
    <location>
        <begin position="265"/>
        <end position="284"/>
    </location>
</feature>
<evidence type="ECO:0000313" key="3">
    <source>
        <dbReference type="Proteomes" id="UP001596157"/>
    </source>
</evidence>
<keyword evidence="1" id="KW-0472">Membrane</keyword>
<dbReference type="RefSeq" id="WP_378251159.1">
    <property type="nucleotide sequence ID" value="NZ_JBHSKF010000024.1"/>
</dbReference>
<protein>
    <recommendedName>
        <fullName evidence="4">LigA protein</fullName>
    </recommendedName>
</protein>
<dbReference type="Proteomes" id="UP001596157">
    <property type="component" value="Unassembled WGS sequence"/>
</dbReference>
<reference evidence="3" key="1">
    <citation type="journal article" date="2019" name="Int. J. Syst. Evol. Microbiol.">
        <title>The Global Catalogue of Microorganisms (GCM) 10K type strain sequencing project: providing services to taxonomists for standard genome sequencing and annotation.</title>
        <authorList>
            <consortium name="The Broad Institute Genomics Platform"/>
            <consortium name="The Broad Institute Genome Sequencing Center for Infectious Disease"/>
            <person name="Wu L."/>
            <person name="Ma J."/>
        </authorList>
    </citation>
    <scope>NUCLEOTIDE SEQUENCE [LARGE SCALE GENOMIC DNA]</scope>
    <source>
        <strain evidence="3">CCUG 59778</strain>
    </source>
</reference>
<comment type="caution">
    <text evidence="2">The sequence shown here is derived from an EMBL/GenBank/DDBJ whole genome shotgun (WGS) entry which is preliminary data.</text>
</comment>
<feature type="transmembrane region" description="Helical" evidence="1">
    <location>
        <begin position="107"/>
        <end position="123"/>
    </location>
</feature>
<sequence length="291" mass="30717">MSELERRFRRLLGLYPREHRERHGEEMLDVLLADAGDRTTPGWRATADLLWGAVRLHVRRLLAADVLAVVSLLGPIAVLAGAGTSLHELAWWVQAGSAPPFEQIPDAPVWFVWLGVAVLAMAGKRRAAAVGAWVATAGLVVVLQLPFAGWQWFTDKAGWVLLSAITAVALSVSDGRRVRGLPAVATMAVTVLVIVVLGVFGHRSGFAEFAALAVLFAGAALAAGAGSATGRRAALVLSTPVVTALLALLVHAVHHGPINDLVSTLIFFGTPLLFLVAIGGLVRLPRRASVS</sequence>
<keyword evidence="1" id="KW-0812">Transmembrane</keyword>